<dbReference type="AlphaFoldDB" id="A0A0V0QPZ6"/>
<dbReference type="Pfam" id="PF13540">
    <property type="entry name" value="RCC1_2"/>
    <property type="match status" value="1"/>
</dbReference>
<protein>
    <submittedName>
        <fullName evidence="1">Regulator of chromosome condensation 1/beta-lactamase-inhibitor protein II</fullName>
    </submittedName>
</protein>
<evidence type="ECO:0000313" key="2">
    <source>
        <dbReference type="Proteomes" id="UP000054937"/>
    </source>
</evidence>
<gene>
    <name evidence="1" type="ORF">PPERSA_11402</name>
</gene>
<dbReference type="EMBL" id="LDAU01000120">
    <property type="protein sequence ID" value="KRX04278.1"/>
    <property type="molecule type" value="Genomic_DNA"/>
</dbReference>
<proteinExistence type="predicted"/>
<organism evidence="1 2">
    <name type="scientific">Pseudocohnilembus persalinus</name>
    <name type="common">Ciliate</name>
    <dbReference type="NCBI Taxonomy" id="266149"/>
    <lineage>
        <taxon>Eukaryota</taxon>
        <taxon>Sar</taxon>
        <taxon>Alveolata</taxon>
        <taxon>Ciliophora</taxon>
        <taxon>Intramacronucleata</taxon>
        <taxon>Oligohymenophorea</taxon>
        <taxon>Scuticociliatia</taxon>
        <taxon>Philasterida</taxon>
        <taxon>Pseudocohnilembidae</taxon>
        <taxon>Pseudocohnilembus</taxon>
    </lineage>
</organism>
<dbReference type="SUPFAM" id="SSF50985">
    <property type="entry name" value="RCC1/BLIP-II"/>
    <property type="match status" value="1"/>
</dbReference>
<dbReference type="InParanoid" id="A0A0V0QPZ6"/>
<dbReference type="InterPro" id="IPR009091">
    <property type="entry name" value="RCC1/BLIP-II"/>
</dbReference>
<evidence type="ECO:0000313" key="1">
    <source>
        <dbReference type="EMBL" id="KRX04278.1"/>
    </source>
</evidence>
<name>A0A0V0QPZ6_PSEPJ</name>
<dbReference type="Proteomes" id="UP000054937">
    <property type="component" value="Unassembled WGS sequence"/>
</dbReference>
<keyword evidence="2" id="KW-1185">Reference proteome</keyword>
<reference evidence="1 2" key="1">
    <citation type="journal article" date="2015" name="Sci. Rep.">
        <title>Genome of the facultative scuticociliatosis pathogen Pseudocohnilembus persalinus provides insight into its virulence through horizontal gene transfer.</title>
        <authorList>
            <person name="Xiong J."/>
            <person name="Wang G."/>
            <person name="Cheng J."/>
            <person name="Tian M."/>
            <person name="Pan X."/>
            <person name="Warren A."/>
            <person name="Jiang C."/>
            <person name="Yuan D."/>
            <person name="Miao W."/>
        </authorList>
    </citation>
    <scope>NUCLEOTIDE SEQUENCE [LARGE SCALE GENOMIC DNA]</scope>
    <source>
        <strain evidence="1">36N120E</strain>
    </source>
</reference>
<accession>A0A0V0QPZ6</accession>
<comment type="caution">
    <text evidence="1">The sequence shown here is derived from an EMBL/GenBank/DDBJ whole genome shotgun (WGS) entry which is preliminary data.</text>
</comment>
<sequence length="151" mass="17606">MKISENLQAILNDKGQIFIKGTFFMKINKVLKFEEFTCISREQCFQSIALGDNHLIAICENKKLWGIGDNQKVYAFNDLGHIFMKDLQSKETLQKIVNDSQDSNFNDAIITQNEKFYLRAPFNPEKCTIQLIGDTHSYLWNTLRQNFILFN</sequence>